<proteinExistence type="predicted"/>
<dbReference type="Pfam" id="PF10677">
    <property type="entry name" value="DUF2490"/>
    <property type="match status" value="1"/>
</dbReference>
<keyword evidence="1" id="KW-1133">Transmembrane helix</keyword>
<accession>A0ABY8N606</accession>
<keyword evidence="1" id="KW-0472">Membrane</keyword>
<evidence type="ECO:0000313" key="2">
    <source>
        <dbReference type="EMBL" id="WGK95075.1"/>
    </source>
</evidence>
<evidence type="ECO:0000256" key="1">
    <source>
        <dbReference type="SAM" id="Phobius"/>
    </source>
</evidence>
<name>A0ABY8N606_9FLAO</name>
<dbReference type="Proteomes" id="UP001232117">
    <property type="component" value="Chromosome"/>
</dbReference>
<feature type="transmembrane region" description="Helical" evidence="1">
    <location>
        <begin position="7"/>
        <end position="24"/>
    </location>
</feature>
<keyword evidence="3" id="KW-1185">Reference proteome</keyword>
<sequence length="240" mass="27707">MKNNFRYVTYVIVFLVVNTNIIFAQTSRTDPNDNQGWFGAKLKVDLPSGWGTSLDYQARFINDFNVYNGSYTTVGATKKIIKHVELQADFRLAVVEKGTYYRGSFGFEASKGFGDFDFGLRMLVQNQLQDFNDEYKDNQREGYWRVRLEANYAPTDGIQLYVSTEPIMKFGGVRPIDNWRNSAGVKIKVAKRTKLNLFYMYRPDYAKSSYNRLFQVVGLNLDYTLKIKKSNTGGHYLISK</sequence>
<protein>
    <submittedName>
        <fullName evidence="2">DUF2490 domain-containing protein</fullName>
    </submittedName>
</protein>
<evidence type="ECO:0000313" key="3">
    <source>
        <dbReference type="Proteomes" id="UP001232117"/>
    </source>
</evidence>
<gene>
    <name evidence="2" type="ORF">MG292_02280</name>
</gene>
<dbReference type="RefSeq" id="WP_264534311.1">
    <property type="nucleotide sequence ID" value="NZ_CP092332.1"/>
</dbReference>
<reference evidence="2 3" key="1">
    <citation type="submission" date="2023-06" db="EMBL/GenBank/DDBJ databases">
        <title>Complete Genome Sequence of Flavobacterium keumense K3R-10.</title>
        <authorList>
            <person name="Jeong H."/>
            <person name="Jhang S.Y."/>
            <person name="Kim J.N."/>
        </authorList>
    </citation>
    <scope>NUCLEOTIDE SEQUENCE [LARGE SCALE GENOMIC DNA]</scope>
    <source>
        <strain evidence="2 3">K3R-10</strain>
    </source>
</reference>
<keyword evidence="1" id="KW-0812">Transmembrane</keyword>
<dbReference type="InterPro" id="IPR019619">
    <property type="entry name" value="DUF2490"/>
</dbReference>
<organism evidence="2 3">
    <name type="scientific">Flavobacterium keumense</name>
    <dbReference type="NCBI Taxonomy" id="1306518"/>
    <lineage>
        <taxon>Bacteria</taxon>
        <taxon>Pseudomonadati</taxon>
        <taxon>Bacteroidota</taxon>
        <taxon>Flavobacteriia</taxon>
        <taxon>Flavobacteriales</taxon>
        <taxon>Flavobacteriaceae</taxon>
        <taxon>Flavobacterium</taxon>
    </lineage>
</organism>
<dbReference type="EMBL" id="CP092332">
    <property type="protein sequence ID" value="WGK95075.1"/>
    <property type="molecule type" value="Genomic_DNA"/>
</dbReference>